<accession>F4XSG1</accession>
<dbReference type="EMBL" id="GL890921">
    <property type="protein sequence ID" value="EGJ32481.1"/>
    <property type="molecule type" value="Genomic_DNA"/>
</dbReference>
<dbReference type="HOGENOM" id="CLU_1271110_0_0_3"/>
<protein>
    <submittedName>
        <fullName evidence="3">CHRD domain protein</fullName>
    </submittedName>
</protein>
<evidence type="ECO:0000259" key="2">
    <source>
        <dbReference type="SMART" id="SM00754"/>
    </source>
</evidence>
<feature type="signal peptide" evidence="1">
    <location>
        <begin position="1"/>
        <end position="27"/>
    </location>
</feature>
<dbReference type="SMART" id="SM00754">
    <property type="entry name" value="CHRD"/>
    <property type="match status" value="1"/>
</dbReference>
<name>F4XSG1_9CYAN</name>
<feature type="chain" id="PRO_5003321221" evidence="1">
    <location>
        <begin position="28"/>
        <end position="217"/>
    </location>
</feature>
<dbReference type="OrthoDB" id="439904at2"/>
<reference evidence="4" key="1">
    <citation type="journal article" date="2011" name="Proc. Natl. Acad. Sci. U.S.A.">
        <title>Genomic insights into the physiology and ecology of the marine filamentous cyanobacterium Lyngbya majuscula.</title>
        <authorList>
            <person name="Jones A.C."/>
            <person name="Monroe E.A."/>
            <person name="Podell S."/>
            <person name="Hess W.R."/>
            <person name="Klages S."/>
            <person name="Esquenazi E."/>
            <person name="Niessen S."/>
            <person name="Hoover H."/>
            <person name="Rothmann M."/>
            <person name="Lasken R.S."/>
            <person name="Yates J.R.III."/>
            <person name="Reinhardt R."/>
            <person name="Kube M."/>
            <person name="Burkart M.D."/>
            <person name="Allen E.E."/>
            <person name="Dorrestein P.C."/>
            <person name="Gerwick W.H."/>
            <person name="Gerwick L."/>
        </authorList>
    </citation>
    <scope>NUCLEOTIDE SEQUENCE [LARGE SCALE GENOMIC DNA]</scope>
    <source>
        <strain evidence="4">3L</strain>
    </source>
</reference>
<dbReference type="InterPro" id="IPR010895">
    <property type="entry name" value="CHRD"/>
</dbReference>
<proteinExistence type="predicted"/>
<evidence type="ECO:0000313" key="3">
    <source>
        <dbReference type="EMBL" id="EGJ32481.1"/>
    </source>
</evidence>
<keyword evidence="1" id="KW-0732">Signal</keyword>
<feature type="domain" description="CHRD" evidence="2">
    <location>
        <begin position="29"/>
        <end position="187"/>
    </location>
</feature>
<evidence type="ECO:0000256" key="1">
    <source>
        <dbReference type="SAM" id="SignalP"/>
    </source>
</evidence>
<organism evidence="3 4">
    <name type="scientific">Moorena producens 3L</name>
    <dbReference type="NCBI Taxonomy" id="489825"/>
    <lineage>
        <taxon>Bacteria</taxon>
        <taxon>Bacillati</taxon>
        <taxon>Cyanobacteriota</taxon>
        <taxon>Cyanophyceae</taxon>
        <taxon>Coleofasciculales</taxon>
        <taxon>Coleofasciculaceae</taxon>
        <taxon>Moorena</taxon>
    </lineage>
</organism>
<dbReference type="Pfam" id="PF07452">
    <property type="entry name" value="CHRD"/>
    <property type="match status" value="1"/>
</dbReference>
<keyword evidence="4" id="KW-1185">Reference proteome</keyword>
<dbReference type="eggNOG" id="COG4222">
    <property type="taxonomic scope" value="Bacteria"/>
</dbReference>
<dbReference type="AlphaFoldDB" id="F4XSG1"/>
<gene>
    <name evidence="3" type="ORF">LYNGBM3L_17220</name>
</gene>
<sequence length="217" mass="22170">MKHFFASTTLVTGLALLPSFAITPASAYTLFQATLDSAQEVAPGGVTQSPATGSASLKLNDAGTELSYSINVVGVDFSQLADVASPANALDVATLLHFHQAPRGENGPVVFGIFGPDQDNDDRTVTSNSDGSTTISGIWDLDDPASTSLSEIAPGLLATAPGADTDLYFNLHSENDPAGIIRGQIIATPVSEPFSVLGLLAVGVIGAGSAIKKKLVS</sequence>
<evidence type="ECO:0000313" key="4">
    <source>
        <dbReference type="Proteomes" id="UP000003959"/>
    </source>
</evidence>
<dbReference type="RefSeq" id="WP_008184723.1">
    <property type="nucleotide sequence ID" value="NZ_GL890921.1"/>
</dbReference>
<dbReference type="Proteomes" id="UP000003959">
    <property type="component" value="Unassembled WGS sequence"/>
</dbReference>